<proteinExistence type="inferred from homology"/>
<accession>A0A2S9K1G4</accession>
<dbReference type="PIRSF" id="PIRSF017082">
    <property type="entry name" value="YflP"/>
    <property type="match status" value="1"/>
</dbReference>
<name>A0A2S9K1G4_9BURK</name>
<keyword evidence="2" id="KW-0732">Signal</keyword>
<evidence type="ECO:0000313" key="3">
    <source>
        <dbReference type="EMBL" id="PRD64271.1"/>
    </source>
</evidence>
<feature type="signal peptide" evidence="2">
    <location>
        <begin position="1"/>
        <end position="23"/>
    </location>
</feature>
<evidence type="ECO:0000256" key="2">
    <source>
        <dbReference type="SAM" id="SignalP"/>
    </source>
</evidence>
<comment type="caution">
    <text evidence="3">The sequence shown here is derived from an EMBL/GenBank/DDBJ whole genome shotgun (WGS) entry which is preliminary data.</text>
</comment>
<dbReference type="Gene3D" id="3.40.190.10">
    <property type="entry name" value="Periplasmic binding protein-like II"/>
    <property type="match status" value="1"/>
</dbReference>
<keyword evidence="4" id="KW-1185">Reference proteome</keyword>
<dbReference type="RefSeq" id="WP_105749413.1">
    <property type="nucleotide sequence ID" value="NZ_PVLQ01000078.1"/>
</dbReference>
<sequence length="323" mass="34814">MNKHRRQLSIACALACMALPSWSQSYPDRPVRLVVPYTPGGSTDLIARIVAEPLGRVLGKAVVVENKSGAGGLLGTQELARMAADGYTLGIGTVSTLIILPTVHPKPGYTIGQILPITNIATMPNVLALRPGFPAKDLKELVAVLKADPGKYSYATSGQGSINHMLGESFQQGAGVEINHIPFRGSGPAMQSVMAGQVDILFDQLPSSKAFIDSGKLRLMGMVAPRRLPEYPQVMTMEDAGIKGLTDQAWYGLIAPAKLPPEIHARLASAMKEVMDMPDVRERLSKVGAIPLGNSSRDYAKQIEQETQRMKGLVRERHITLND</sequence>
<gene>
    <name evidence="3" type="ORF">C6P64_15290</name>
</gene>
<dbReference type="Pfam" id="PF03401">
    <property type="entry name" value="TctC"/>
    <property type="match status" value="1"/>
</dbReference>
<feature type="chain" id="PRO_5015671563" evidence="2">
    <location>
        <begin position="24"/>
        <end position="323"/>
    </location>
</feature>
<comment type="similarity">
    <text evidence="1">Belongs to the UPF0065 (bug) family.</text>
</comment>
<protein>
    <submittedName>
        <fullName evidence="3">ABC transporter substrate-binding protein</fullName>
    </submittedName>
</protein>
<dbReference type="PANTHER" id="PTHR42928">
    <property type="entry name" value="TRICARBOXYLATE-BINDING PROTEIN"/>
    <property type="match status" value="1"/>
</dbReference>
<evidence type="ECO:0000256" key="1">
    <source>
        <dbReference type="ARBA" id="ARBA00006987"/>
    </source>
</evidence>
<dbReference type="InterPro" id="IPR005064">
    <property type="entry name" value="BUG"/>
</dbReference>
<dbReference type="CDD" id="cd07012">
    <property type="entry name" value="PBP2_Bug_TTT"/>
    <property type="match status" value="1"/>
</dbReference>
<evidence type="ECO:0000313" key="4">
    <source>
        <dbReference type="Proteomes" id="UP000238589"/>
    </source>
</evidence>
<dbReference type="OrthoDB" id="8678477at2"/>
<dbReference type="InterPro" id="IPR042100">
    <property type="entry name" value="Bug_dom1"/>
</dbReference>
<reference evidence="3 4" key="1">
    <citation type="submission" date="2018-03" db="EMBL/GenBank/DDBJ databases">
        <title>Comparative genomics illustrates the genes involved in a hyperalkaliphilic mechanisms of Serpentinomonas isolated from highly-alkaline calcium-rich serpentinized springs.</title>
        <authorList>
            <person name="Suzuki S."/>
            <person name="Ishii S."/>
            <person name="Walworth N."/>
            <person name="Bird L."/>
            <person name="Kuenen J.G."/>
            <person name="Nealson K.H."/>
        </authorList>
    </citation>
    <scope>NUCLEOTIDE SEQUENCE [LARGE SCALE GENOMIC DNA]</scope>
    <source>
        <strain evidence="3 4">P1</strain>
    </source>
</reference>
<organism evidence="3 4">
    <name type="scientific">Malikia granosa</name>
    <dbReference type="NCBI Taxonomy" id="263067"/>
    <lineage>
        <taxon>Bacteria</taxon>
        <taxon>Pseudomonadati</taxon>
        <taxon>Pseudomonadota</taxon>
        <taxon>Betaproteobacteria</taxon>
        <taxon>Burkholderiales</taxon>
        <taxon>Comamonadaceae</taxon>
        <taxon>Malikia</taxon>
    </lineage>
</organism>
<dbReference type="Gene3D" id="3.40.190.150">
    <property type="entry name" value="Bordetella uptake gene, domain 1"/>
    <property type="match status" value="1"/>
</dbReference>
<dbReference type="Proteomes" id="UP000238589">
    <property type="component" value="Unassembled WGS sequence"/>
</dbReference>
<dbReference type="PANTHER" id="PTHR42928:SF5">
    <property type="entry name" value="BLR1237 PROTEIN"/>
    <property type="match status" value="1"/>
</dbReference>
<dbReference type="SUPFAM" id="SSF53850">
    <property type="entry name" value="Periplasmic binding protein-like II"/>
    <property type="match status" value="1"/>
</dbReference>
<dbReference type="EMBL" id="PVLQ01000078">
    <property type="protein sequence ID" value="PRD64271.1"/>
    <property type="molecule type" value="Genomic_DNA"/>
</dbReference>
<dbReference type="AlphaFoldDB" id="A0A2S9K1G4"/>